<accession>A0A1I1DYT0</accession>
<dbReference type="SUPFAM" id="SSF53448">
    <property type="entry name" value="Nucleotide-diphospho-sugar transferases"/>
    <property type="match status" value="1"/>
</dbReference>
<dbReference type="GO" id="GO:0004582">
    <property type="term" value="F:dolichyl-phosphate beta-D-mannosyltransferase activity"/>
    <property type="evidence" value="ECO:0007669"/>
    <property type="project" value="InterPro"/>
</dbReference>
<evidence type="ECO:0000259" key="4">
    <source>
        <dbReference type="Pfam" id="PF00535"/>
    </source>
</evidence>
<evidence type="ECO:0000256" key="3">
    <source>
        <dbReference type="ARBA" id="ARBA00022679"/>
    </source>
</evidence>
<dbReference type="OrthoDB" id="9810303at2"/>
<dbReference type="STRING" id="910347.SAMN05421773_10121"/>
<sequence length="283" mass="30397">MATIGKPAALPPLAGAGRLVTSRRVRYRDWSGTAVTVVMPTYNEAANLPGIVAALMALPLPRLRLLIVDDDSPDGTGRLADRLADRYATGPCGPRIEVLHRDGKEGLGRAYEAGLRHALAAGAPYVLQMDADGSHQATAVCAMLETAHRSGAGLVVGSRYVRGATVSGRWGVHRRLLSTWGNSYARAILRVPLRDLTGGFNLWRADVLRTVGLGGAEAAGRSLRSAGYALQVELKYRATRKGFEAVEVPIRFGERLRGSSKMSLAVQWEAALLPWRLLLAGLR</sequence>
<organism evidence="5 6">
    <name type="scientific">Streptomyces aidingensis</name>
    <dbReference type="NCBI Taxonomy" id="910347"/>
    <lineage>
        <taxon>Bacteria</taxon>
        <taxon>Bacillati</taxon>
        <taxon>Actinomycetota</taxon>
        <taxon>Actinomycetes</taxon>
        <taxon>Kitasatosporales</taxon>
        <taxon>Streptomycetaceae</taxon>
        <taxon>Streptomyces</taxon>
    </lineage>
</organism>
<evidence type="ECO:0000256" key="1">
    <source>
        <dbReference type="ARBA" id="ARBA00006739"/>
    </source>
</evidence>
<dbReference type="PANTHER" id="PTHR43398">
    <property type="entry name" value="DOLICHOL-PHOSPHATE MANNOSYLTRANSFERASE SUBUNIT 1"/>
    <property type="match status" value="1"/>
</dbReference>
<comment type="similarity">
    <text evidence="1">Belongs to the glycosyltransferase 2 family.</text>
</comment>
<reference evidence="5 6" key="1">
    <citation type="submission" date="2016-10" db="EMBL/GenBank/DDBJ databases">
        <authorList>
            <person name="de Groot N.N."/>
        </authorList>
    </citation>
    <scope>NUCLEOTIDE SEQUENCE [LARGE SCALE GENOMIC DNA]</scope>
    <source>
        <strain evidence="5 6">CGMCC 4.5739</strain>
    </source>
</reference>
<gene>
    <name evidence="5" type="ORF">SAMN05421773_10121</name>
</gene>
<evidence type="ECO:0000313" key="5">
    <source>
        <dbReference type="EMBL" id="SFB79552.1"/>
    </source>
</evidence>
<dbReference type="FunFam" id="3.90.550.10:FF:000122">
    <property type="entry name" value="Dolichol-phosphate mannosyltransferase subunit 1"/>
    <property type="match status" value="1"/>
</dbReference>
<protein>
    <submittedName>
        <fullName evidence="5">Dolichol-phosphate mannosyltransferase</fullName>
    </submittedName>
</protein>
<dbReference type="Pfam" id="PF00535">
    <property type="entry name" value="Glycos_transf_2"/>
    <property type="match status" value="1"/>
</dbReference>
<dbReference type="PANTHER" id="PTHR43398:SF1">
    <property type="entry name" value="DOLICHOL-PHOSPHATE MANNOSYLTRANSFERASE SUBUNIT 1"/>
    <property type="match status" value="1"/>
</dbReference>
<dbReference type="InterPro" id="IPR001173">
    <property type="entry name" value="Glyco_trans_2-like"/>
</dbReference>
<dbReference type="Proteomes" id="UP000199207">
    <property type="component" value="Unassembled WGS sequence"/>
</dbReference>
<evidence type="ECO:0000313" key="6">
    <source>
        <dbReference type="Proteomes" id="UP000199207"/>
    </source>
</evidence>
<keyword evidence="3 5" id="KW-0808">Transferase</keyword>
<name>A0A1I1DYT0_9ACTN</name>
<feature type="domain" description="Glycosyltransferase 2-like" evidence="4">
    <location>
        <begin position="36"/>
        <end position="211"/>
    </location>
</feature>
<dbReference type="GO" id="GO:0016020">
    <property type="term" value="C:membrane"/>
    <property type="evidence" value="ECO:0007669"/>
    <property type="project" value="GOC"/>
</dbReference>
<proteinExistence type="inferred from homology"/>
<dbReference type="AlphaFoldDB" id="A0A1I1DYT0"/>
<dbReference type="GO" id="GO:0009247">
    <property type="term" value="P:glycolipid biosynthetic process"/>
    <property type="evidence" value="ECO:0007669"/>
    <property type="project" value="TreeGrafter"/>
</dbReference>
<dbReference type="InterPro" id="IPR029044">
    <property type="entry name" value="Nucleotide-diphossugar_trans"/>
</dbReference>
<dbReference type="EMBL" id="FOLM01000001">
    <property type="protein sequence ID" value="SFB79552.1"/>
    <property type="molecule type" value="Genomic_DNA"/>
</dbReference>
<keyword evidence="2 5" id="KW-0328">Glycosyltransferase</keyword>
<dbReference type="CDD" id="cd06442">
    <property type="entry name" value="DPM1_like"/>
    <property type="match status" value="1"/>
</dbReference>
<evidence type="ECO:0000256" key="2">
    <source>
        <dbReference type="ARBA" id="ARBA00022676"/>
    </source>
</evidence>
<dbReference type="Gene3D" id="3.90.550.10">
    <property type="entry name" value="Spore Coat Polysaccharide Biosynthesis Protein SpsA, Chain A"/>
    <property type="match status" value="1"/>
</dbReference>
<keyword evidence="6" id="KW-1185">Reference proteome</keyword>
<dbReference type="InterPro" id="IPR039528">
    <property type="entry name" value="DPM1-like"/>
</dbReference>